<evidence type="ECO:0000313" key="1">
    <source>
        <dbReference type="Proteomes" id="UP000887564"/>
    </source>
</evidence>
<accession>A0A914S7B7</accession>
<protein>
    <submittedName>
        <fullName evidence="2">Uncharacterized protein</fullName>
    </submittedName>
</protein>
<dbReference type="Proteomes" id="UP000887564">
    <property type="component" value="Unplaced"/>
</dbReference>
<proteinExistence type="predicted"/>
<organism evidence="1 2">
    <name type="scientific">Parascaris equorum</name>
    <name type="common">Equine roundworm</name>
    <dbReference type="NCBI Taxonomy" id="6256"/>
    <lineage>
        <taxon>Eukaryota</taxon>
        <taxon>Metazoa</taxon>
        <taxon>Ecdysozoa</taxon>
        <taxon>Nematoda</taxon>
        <taxon>Chromadorea</taxon>
        <taxon>Rhabditida</taxon>
        <taxon>Spirurina</taxon>
        <taxon>Ascaridomorpha</taxon>
        <taxon>Ascaridoidea</taxon>
        <taxon>Ascarididae</taxon>
        <taxon>Parascaris</taxon>
    </lineage>
</organism>
<reference evidence="2" key="1">
    <citation type="submission" date="2022-11" db="UniProtKB">
        <authorList>
            <consortium name="WormBaseParasite"/>
        </authorList>
    </citation>
    <scope>IDENTIFICATION</scope>
</reference>
<name>A0A914S7B7_PAREQ</name>
<dbReference type="WBParaSite" id="PEQ_0001009601-mRNA-1">
    <property type="protein sequence ID" value="PEQ_0001009601-mRNA-1"/>
    <property type="gene ID" value="PEQ_0001009601"/>
</dbReference>
<sequence length="112" mass="12822">MGYMGFMHWRNVWIPAVLPVRAYIPQQGAGFVLHFEIESTGFATAMPYIFSMIIKICTGPLSDHAPCMSEKARVMMFTFISQGLSNDHYCSICAQLRINSFSYRQTKFTENH</sequence>
<evidence type="ECO:0000313" key="2">
    <source>
        <dbReference type="WBParaSite" id="PEQ_0001009601-mRNA-1"/>
    </source>
</evidence>
<keyword evidence="1" id="KW-1185">Reference proteome</keyword>
<dbReference type="AlphaFoldDB" id="A0A914S7B7"/>